<dbReference type="EMBL" id="JANRMS010003897">
    <property type="protein sequence ID" value="KAJ3513776.1"/>
    <property type="molecule type" value="Genomic_DNA"/>
</dbReference>
<comment type="caution">
    <text evidence="1">The sequence shown here is derived from an EMBL/GenBank/DDBJ whole genome shotgun (WGS) entry which is preliminary data.</text>
</comment>
<evidence type="ECO:0000313" key="2">
    <source>
        <dbReference type="Proteomes" id="UP001148629"/>
    </source>
</evidence>
<gene>
    <name evidence="1" type="ORF">NM208_g15137</name>
</gene>
<dbReference type="Proteomes" id="UP001148629">
    <property type="component" value="Unassembled WGS sequence"/>
</dbReference>
<protein>
    <submittedName>
        <fullName evidence="1">Uncharacterized protein</fullName>
    </submittedName>
</protein>
<name>A0ACC1RDV1_9HYPO</name>
<reference evidence="1" key="1">
    <citation type="submission" date="2022-08" db="EMBL/GenBank/DDBJ databases">
        <title>Genome Sequence of Fusarium decemcellulare.</title>
        <authorList>
            <person name="Buettner E."/>
        </authorList>
    </citation>
    <scope>NUCLEOTIDE SEQUENCE</scope>
    <source>
        <strain evidence="1">Babe19</strain>
    </source>
</reference>
<organism evidence="1 2">
    <name type="scientific">Fusarium decemcellulare</name>
    <dbReference type="NCBI Taxonomy" id="57161"/>
    <lineage>
        <taxon>Eukaryota</taxon>
        <taxon>Fungi</taxon>
        <taxon>Dikarya</taxon>
        <taxon>Ascomycota</taxon>
        <taxon>Pezizomycotina</taxon>
        <taxon>Sordariomycetes</taxon>
        <taxon>Hypocreomycetidae</taxon>
        <taxon>Hypocreales</taxon>
        <taxon>Nectriaceae</taxon>
        <taxon>Fusarium</taxon>
        <taxon>Fusarium decemcellulare species complex</taxon>
    </lineage>
</organism>
<keyword evidence="2" id="KW-1185">Reference proteome</keyword>
<proteinExistence type="predicted"/>
<evidence type="ECO:0000313" key="1">
    <source>
        <dbReference type="EMBL" id="KAJ3513776.1"/>
    </source>
</evidence>
<accession>A0ACC1RDV1</accession>
<sequence>MAIATRLAVAINAISYELARWYETESLVISANKTKVVRRAAQALNIGRGKDLNDIAADNKVTYLVKFHCLMLLAKAGADFSKIYAISNKINLLKGLKPR</sequence>